<dbReference type="InterPro" id="IPR009038">
    <property type="entry name" value="GOLD_dom"/>
</dbReference>
<dbReference type="OrthoDB" id="1929172at2759"/>
<protein>
    <submittedName>
        <fullName evidence="13">HBR186Wp</fullName>
    </submittedName>
</protein>
<sequence length="228" mass="26993">MENIARSLFWTIGFTLMFAAFCTSSPLTFELGPLEEECFYQTIAEPDCTILYYFTVQQSYTNKFELDYKVFGPNGESKPLIERSRVKQEEWQFRVHNKGEYAICFKEISNSNKFIDMEFEHRCENAQTTAELEQTQKPVKNSIYITEGYSIQEMLKGSIDRMERQFNVLKHTLQYYKTRNNRNYHTVQSILSSVVKFSMYGIWIILLMAFAQIIIIQWIFNRSQVIKS</sequence>
<evidence type="ECO:0000313" key="14">
    <source>
        <dbReference type="Proteomes" id="UP000243052"/>
    </source>
</evidence>
<evidence type="ECO:0000313" key="13">
    <source>
        <dbReference type="EMBL" id="AMD19087.1"/>
    </source>
</evidence>
<keyword evidence="3 9" id="KW-0812">Transmembrane</keyword>
<evidence type="ECO:0000256" key="1">
    <source>
        <dbReference type="ARBA" id="ARBA00004479"/>
    </source>
</evidence>
<dbReference type="GeneID" id="28722546"/>
<evidence type="ECO:0000256" key="10">
    <source>
        <dbReference type="SAM" id="Phobius"/>
    </source>
</evidence>
<evidence type="ECO:0000256" key="8">
    <source>
        <dbReference type="ARBA" id="ARBA00037847"/>
    </source>
</evidence>
<feature type="domain" description="GOLD" evidence="12">
    <location>
        <begin position="36"/>
        <end position="145"/>
    </location>
</feature>
<dbReference type="Proteomes" id="UP000243052">
    <property type="component" value="Chromosome ii"/>
</dbReference>
<dbReference type="Pfam" id="PF01105">
    <property type="entry name" value="EMP24_GP25L"/>
    <property type="match status" value="1"/>
</dbReference>
<evidence type="ECO:0000256" key="2">
    <source>
        <dbReference type="ARBA" id="ARBA00007104"/>
    </source>
</evidence>
<keyword evidence="5" id="KW-0813">Transport</keyword>
<feature type="chain" id="PRO_5007141025" evidence="11">
    <location>
        <begin position="25"/>
        <end position="228"/>
    </location>
</feature>
<comment type="similarity">
    <text evidence="2 9">Belongs to the EMP24/GP25L family.</text>
</comment>
<evidence type="ECO:0000256" key="11">
    <source>
        <dbReference type="SAM" id="SignalP"/>
    </source>
</evidence>
<dbReference type="GO" id="GO:0016020">
    <property type="term" value="C:membrane"/>
    <property type="evidence" value="ECO:0007669"/>
    <property type="project" value="UniProtKB-SubCell"/>
</dbReference>
<accession>A0A109UXS2</accession>
<evidence type="ECO:0000256" key="5">
    <source>
        <dbReference type="ARBA" id="ARBA00022892"/>
    </source>
</evidence>
<gene>
    <name evidence="13" type="ORF">AW171_hschr2897</name>
</gene>
<evidence type="ECO:0000259" key="12">
    <source>
        <dbReference type="PROSITE" id="PS50866"/>
    </source>
</evidence>
<evidence type="ECO:0000256" key="9">
    <source>
        <dbReference type="RuleBase" id="RU003827"/>
    </source>
</evidence>
<comment type="subcellular location">
    <subcellularLocation>
        <location evidence="8">Endomembrane system</location>
        <topology evidence="8">Single-pass membrane protein</topology>
    </subcellularLocation>
    <subcellularLocation>
        <location evidence="1 9">Membrane</location>
        <topology evidence="1 9">Single-pass type I membrane protein</topology>
    </subcellularLocation>
</comment>
<dbReference type="PANTHER" id="PTHR22811">
    <property type="entry name" value="TRANSMEMBRANE EMP24 DOMAIN-CONTAINING PROTEIN"/>
    <property type="match status" value="1"/>
</dbReference>
<dbReference type="SUPFAM" id="SSF101576">
    <property type="entry name" value="Supernatant protein factor (SPF), C-terminal domain"/>
    <property type="match status" value="1"/>
</dbReference>
<keyword evidence="5" id="KW-0931">ER-Golgi transport</keyword>
<dbReference type="EMBL" id="CP014242">
    <property type="protein sequence ID" value="AMD19087.1"/>
    <property type="molecule type" value="Genomic_DNA"/>
</dbReference>
<evidence type="ECO:0000256" key="7">
    <source>
        <dbReference type="ARBA" id="ARBA00023136"/>
    </source>
</evidence>
<proteinExistence type="inferred from homology"/>
<evidence type="ECO:0000256" key="3">
    <source>
        <dbReference type="ARBA" id="ARBA00022692"/>
    </source>
</evidence>
<feature type="transmembrane region" description="Helical" evidence="10">
    <location>
        <begin position="197"/>
        <end position="220"/>
    </location>
</feature>
<dbReference type="RefSeq" id="XP_017986083.1">
    <property type="nucleotide sequence ID" value="XM_018130594.1"/>
</dbReference>
<dbReference type="PROSITE" id="PS50866">
    <property type="entry name" value="GOLD"/>
    <property type="match status" value="1"/>
</dbReference>
<dbReference type="AlphaFoldDB" id="A0A109UXS2"/>
<keyword evidence="4 11" id="KW-0732">Signal</keyword>
<dbReference type="SMART" id="SM01190">
    <property type="entry name" value="EMP24_GP25L"/>
    <property type="match status" value="1"/>
</dbReference>
<evidence type="ECO:0000256" key="4">
    <source>
        <dbReference type="ARBA" id="ARBA00022729"/>
    </source>
</evidence>
<keyword evidence="14" id="KW-1185">Reference proteome</keyword>
<name>A0A109UXS2_9SACH</name>
<organism evidence="13 14">
    <name type="scientific">Eremothecium sinecaudum</name>
    <dbReference type="NCBI Taxonomy" id="45286"/>
    <lineage>
        <taxon>Eukaryota</taxon>
        <taxon>Fungi</taxon>
        <taxon>Dikarya</taxon>
        <taxon>Ascomycota</taxon>
        <taxon>Saccharomycotina</taxon>
        <taxon>Saccharomycetes</taxon>
        <taxon>Saccharomycetales</taxon>
        <taxon>Saccharomycetaceae</taxon>
        <taxon>Eremothecium</taxon>
    </lineage>
</organism>
<dbReference type="InterPro" id="IPR036598">
    <property type="entry name" value="GOLD_dom_sf"/>
</dbReference>
<dbReference type="GO" id="GO:0005737">
    <property type="term" value="C:cytoplasm"/>
    <property type="evidence" value="ECO:0007669"/>
    <property type="project" value="GOC"/>
</dbReference>
<feature type="signal peptide" evidence="11">
    <location>
        <begin position="1"/>
        <end position="24"/>
    </location>
</feature>
<dbReference type="GO" id="GO:0006888">
    <property type="term" value="P:endoplasmic reticulum to Golgi vesicle-mediated transport"/>
    <property type="evidence" value="ECO:0007669"/>
    <property type="project" value="UniProtKB-ARBA"/>
</dbReference>
<keyword evidence="6 10" id="KW-1133">Transmembrane helix</keyword>
<dbReference type="GO" id="GO:0012505">
    <property type="term" value="C:endomembrane system"/>
    <property type="evidence" value="ECO:0007669"/>
    <property type="project" value="UniProtKB-SubCell"/>
</dbReference>
<dbReference type="InterPro" id="IPR015720">
    <property type="entry name" value="Emp24-like"/>
</dbReference>
<keyword evidence="7 10" id="KW-0472">Membrane</keyword>
<dbReference type="STRING" id="45286.A0A109UXS2"/>
<evidence type="ECO:0000256" key="6">
    <source>
        <dbReference type="ARBA" id="ARBA00022989"/>
    </source>
</evidence>
<reference evidence="13 14" key="1">
    <citation type="submission" date="2016-01" db="EMBL/GenBank/DDBJ databases">
        <title>Genome sequence of the yeast Holleya sinecauda.</title>
        <authorList>
            <person name="Dietrich F.S."/>
        </authorList>
    </citation>
    <scope>NUCLEOTIDE SEQUENCE [LARGE SCALE GENOMIC DNA]</scope>
    <source>
        <strain evidence="13 14">ATCC 58844</strain>
    </source>
</reference>